<evidence type="ECO:0000313" key="2">
    <source>
        <dbReference type="Proteomes" id="UP001054837"/>
    </source>
</evidence>
<protein>
    <submittedName>
        <fullName evidence="1">Uncharacterized protein</fullName>
    </submittedName>
</protein>
<dbReference type="Proteomes" id="UP001054837">
    <property type="component" value="Unassembled WGS sequence"/>
</dbReference>
<reference evidence="1 2" key="1">
    <citation type="submission" date="2021-06" db="EMBL/GenBank/DDBJ databases">
        <title>Caerostris darwini draft genome.</title>
        <authorList>
            <person name="Kono N."/>
            <person name="Arakawa K."/>
        </authorList>
    </citation>
    <scope>NUCLEOTIDE SEQUENCE [LARGE SCALE GENOMIC DNA]</scope>
</reference>
<evidence type="ECO:0000313" key="1">
    <source>
        <dbReference type="EMBL" id="GIY51592.1"/>
    </source>
</evidence>
<organism evidence="1 2">
    <name type="scientific">Caerostris darwini</name>
    <dbReference type="NCBI Taxonomy" id="1538125"/>
    <lineage>
        <taxon>Eukaryota</taxon>
        <taxon>Metazoa</taxon>
        <taxon>Ecdysozoa</taxon>
        <taxon>Arthropoda</taxon>
        <taxon>Chelicerata</taxon>
        <taxon>Arachnida</taxon>
        <taxon>Araneae</taxon>
        <taxon>Araneomorphae</taxon>
        <taxon>Entelegynae</taxon>
        <taxon>Araneoidea</taxon>
        <taxon>Araneidae</taxon>
        <taxon>Caerostris</taxon>
    </lineage>
</organism>
<comment type="caution">
    <text evidence="1">The sequence shown here is derived from an EMBL/GenBank/DDBJ whole genome shotgun (WGS) entry which is preliminary data.</text>
</comment>
<dbReference type="AlphaFoldDB" id="A0AAV4U1G1"/>
<accession>A0AAV4U1G1</accession>
<gene>
    <name evidence="1" type="ORF">CDAR_365171</name>
</gene>
<proteinExistence type="predicted"/>
<sequence>MPRASPTEAADPFLNPFHTTLCYCVRRYSSLARGWSLDDAVPQVNTEIKQTENSEKAFVLRQLPFSLANHNFSTP</sequence>
<keyword evidence="2" id="KW-1185">Reference proteome</keyword>
<dbReference type="EMBL" id="BPLQ01010560">
    <property type="protein sequence ID" value="GIY51592.1"/>
    <property type="molecule type" value="Genomic_DNA"/>
</dbReference>
<name>A0AAV4U1G1_9ARAC</name>